<dbReference type="RefSeq" id="WP_255114152.1">
    <property type="nucleotide sequence ID" value="NZ_CP095474.1"/>
</dbReference>
<dbReference type="Proteomes" id="UP001056383">
    <property type="component" value="Chromosome"/>
</dbReference>
<feature type="transmembrane region" description="Helical" evidence="1">
    <location>
        <begin position="65"/>
        <end position="84"/>
    </location>
</feature>
<keyword evidence="3" id="KW-1185">Reference proteome</keyword>
<proteinExistence type="predicted"/>
<keyword evidence="1" id="KW-0812">Transmembrane</keyword>
<reference evidence="2" key="1">
    <citation type="submission" date="2022-04" db="EMBL/GenBank/DDBJ databases">
        <title>Systematic whole-genome sequencing reveals an unexpected diversity among actinomycetoma pathogens and provides insights into their antibacterial susceptibilities.</title>
        <authorList>
            <person name="Watson A.K."/>
            <person name="Kepplinger B."/>
            <person name="Bakhiet S.M."/>
            <person name="Mhmoud N.A."/>
            <person name="Chapman J."/>
            <person name="Allenby N."/>
            <person name="Mickiewicz K."/>
            <person name="Goodfellow M."/>
            <person name="Fahal A.H."/>
            <person name="Errington J."/>
        </authorList>
    </citation>
    <scope>NUCLEOTIDE SEQUENCE</scope>
    <source>
        <strain evidence="2">SD 504</strain>
    </source>
</reference>
<protein>
    <submittedName>
        <fullName evidence="2">Uncharacterized protein</fullName>
    </submittedName>
</protein>
<organism evidence="2 3">
    <name type="scientific">Streptomyces sudanensis</name>
    <dbReference type="NCBI Taxonomy" id="436397"/>
    <lineage>
        <taxon>Bacteria</taxon>
        <taxon>Bacillati</taxon>
        <taxon>Actinomycetota</taxon>
        <taxon>Actinomycetes</taxon>
        <taxon>Kitasatosporales</taxon>
        <taxon>Streptomycetaceae</taxon>
        <taxon>Streptomyces</taxon>
    </lineage>
</organism>
<evidence type="ECO:0000256" key="1">
    <source>
        <dbReference type="SAM" id="Phobius"/>
    </source>
</evidence>
<feature type="transmembrane region" description="Helical" evidence="1">
    <location>
        <begin position="39"/>
        <end position="59"/>
    </location>
</feature>
<name>A0ABY4THU8_9ACTN</name>
<keyword evidence="1" id="KW-0472">Membrane</keyword>
<sequence>MLAREYGYRVLPGKAIDTRSTARFLQEWRRRAATASKSSKVLVCWGFVGLACVLVYATGSWPVEARLLAVVAWTALCAVLFRAGKRMITAPVTQAESVLTRAPWQVWPCRVEGDEWLSGTYLCRISLLAPDRQVARAFQGYVPEGAWRAMTDGLGLLLVCGDLRHTVAIATEAGEPVWLAKPVPIPDRSIGSTGEQPGMVENLIFQAMGNAAGGWLNDNL</sequence>
<accession>A0ABY4THU8</accession>
<evidence type="ECO:0000313" key="2">
    <source>
        <dbReference type="EMBL" id="URN17348.1"/>
    </source>
</evidence>
<dbReference type="EMBL" id="CP095474">
    <property type="protein sequence ID" value="URN17348.1"/>
    <property type="molecule type" value="Genomic_DNA"/>
</dbReference>
<gene>
    <name evidence="2" type="ORF">MW084_17040</name>
</gene>
<keyword evidence="1" id="KW-1133">Transmembrane helix</keyword>
<evidence type="ECO:0000313" key="3">
    <source>
        <dbReference type="Proteomes" id="UP001056383"/>
    </source>
</evidence>